<dbReference type="Gene3D" id="3.40.50.720">
    <property type="entry name" value="NAD(P)-binding Rossmann-like Domain"/>
    <property type="match status" value="1"/>
</dbReference>
<accession>A0A6V2EWR7</accession>
<dbReference type="SUPFAM" id="SSF48179">
    <property type="entry name" value="6-phosphogluconate dehydrogenase C-terminal domain-like"/>
    <property type="match status" value="2"/>
</dbReference>
<evidence type="ECO:0000313" key="10">
    <source>
        <dbReference type="EMBL" id="CAE4606055.1"/>
    </source>
</evidence>
<dbReference type="Pfam" id="PF00725">
    <property type="entry name" value="3HCDH"/>
    <property type="match status" value="2"/>
</dbReference>
<feature type="domain" description="3-hydroxyacyl-CoA dehydrogenase C-terminal" evidence="6">
    <location>
        <begin position="220"/>
        <end position="327"/>
    </location>
</feature>
<protein>
    <recommendedName>
        <fullName evidence="11">Enoyl-CoA hydratase</fullName>
    </recommendedName>
</protein>
<evidence type="ECO:0000313" key="9">
    <source>
        <dbReference type="EMBL" id="CAE4606053.1"/>
    </source>
</evidence>
<dbReference type="FunFam" id="3.40.50.720:FF:000009">
    <property type="entry name" value="Fatty oxidation complex, alpha subunit"/>
    <property type="match status" value="1"/>
</dbReference>
<sequence>MPFFADRLARNTSGGGKNLKFPPRIESLLKTKVGGVGVIGAGTMGSGIALSLLRANYSPVYLVDNSEEGLKRGASLIKSLLQTDVSKKRITTEQASKISESLIPTTNMQDLSACVLVIEAVFEKLSLKQSIFSKLSSIVSDDTLLLSNTSTLDLNAIASSIPPNKNRARCAGMHFFSPAHVMKLVEIVTSSYTSPETIYAVQTVTQQIRKVGVVVGNCDGFVGNRMVFPYTSEMVFLFEENLVSEKGVKEIDDALMEFGMAIGPFIMSDLAGNDIGYAIRREKGLVRDPKTGLPGPNRPGRYTELADELVTKYGRVGQKALKGWYDYDRKIGKGRAPIPSKEVEQHIAKYASAFRKKNMLPSPPKKLSKEEIVNRILFPLVNEGFKILEENIAQRPSDIDVIYLYGYGWPNWRGGPMFWADNEVKLPTLLRTLEDLHRQHPDTIYFVPSKLLRKCVDMGIGVGEYYERGLNKQSDKDKQVALSKL</sequence>
<dbReference type="GO" id="GO:0006635">
    <property type="term" value="P:fatty acid beta-oxidation"/>
    <property type="evidence" value="ECO:0007669"/>
    <property type="project" value="TreeGrafter"/>
</dbReference>
<dbReference type="InterPro" id="IPR006176">
    <property type="entry name" value="3-OHacyl-CoA_DH_NAD-bd"/>
</dbReference>
<dbReference type="GO" id="GO:0005777">
    <property type="term" value="C:peroxisome"/>
    <property type="evidence" value="ECO:0007669"/>
    <property type="project" value="TreeGrafter"/>
</dbReference>
<gene>
    <name evidence="8" type="ORF">DBRI00130_LOCUS14313</name>
    <name evidence="9" type="ORF">DBRI00130_LOCUS14314</name>
    <name evidence="10" type="ORF">DBRI00130_LOCUS14315</name>
</gene>
<dbReference type="GO" id="GO:0003857">
    <property type="term" value="F:(3S)-3-hydroxyacyl-CoA dehydrogenase (NAD+) activity"/>
    <property type="evidence" value="ECO:0007669"/>
    <property type="project" value="TreeGrafter"/>
</dbReference>
<feature type="domain" description="3-hydroxyacyl-CoA dehydrogenase C-terminal" evidence="6">
    <location>
        <begin position="372"/>
        <end position="459"/>
    </location>
</feature>
<dbReference type="Pfam" id="PF02737">
    <property type="entry name" value="3HCDH_N"/>
    <property type="match status" value="1"/>
</dbReference>
<dbReference type="GO" id="GO:0016829">
    <property type="term" value="F:lyase activity"/>
    <property type="evidence" value="ECO:0007669"/>
    <property type="project" value="UniProtKB-KW"/>
</dbReference>
<dbReference type="InterPro" id="IPR036291">
    <property type="entry name" value="NAD(P)-bd_dom_sf"/>
</dbReference>
<dbReference type="SUPFAM" id="SSF51735">
    <property type="entry name" value="NAD(P)-binding Rossmann-fold domains"/>
    <property type="match status" value="1"/>
</dbReference>
<dbReference type="GO" id="GO:0070403">
    <property type="term" value="F:NAD+ binding"/>
    <property type="evidence" value="ECO:0007669"/>
    <property type="project" value="InterPro"/>
</dbReference>
<evidence type="ECO:0000256" key="1">
    <source>
        <dbReference type="ARBA" id="ARBA00005005"/>
    </source>
</evidence>
<evidence type="ECO:0000256" key="2">
    <source>
        <dbReference type="ARBA" id="ARBA00023002"/>
    </source>
</evidence>
<dbReference type="EMBL" id="HBNS01017914">
    <property type="protein sequence ID" value="CAE4606053.1"/>
    <property type="molecule type" value="Transcribed_RNA"/>
</dbReference>
<evidence type="ECO:0000256" key="3">
    <source>
        <dbReference type="ARBA" id="ARBA00023235"/>
    </source>
</evidence>
<dbReference type="InterPro" id="IPR008927">
    <property type="entry name" value="6-PGluconate_DH-like_C_sf"/>
</dbReference>
<keyword evidence="3" id="KW-0413">Isomerase</keyword>
<reference evidence="8" key="1">
    <citation type="submission" date="2021-01" db="EMBL/GenBank/DDBJ databases">
        <authorList>
            <person name="Corre E."/>
            <person name="Pelletier E."/>
            <person name="Niang G."/>
            <person name="Scheremetjew M."/>
            <person name="Finn R."/>
            <person name="Kale V."/>
            <person name="Holt S."/>
            <person name="Cochrane G."/>
            <person name="Meng A."/>
            <person name="Brown T."/>
            <person name="Cohen L."/>
        </authorList>
    </citation>
    <scope>NUCLEOTIDE SEQUENCE</scope>
    <source>
        <strain evidence="8">GSO104</strain>
    </source>
</reference>
<evidence type="ECO:0000259" key="6">
    <source>
        <dbReference type="Pfam" id="PF00725"/>
    </source>
</evidence>
<dbReference type="FunFam" id="1.10.1040.50:FF:000006">
    <property type="entry name" value="Peroxisomal bifunctional enzyme"/>
    <property type="match status" value="1"/>
</dbReference>
<evidence type="ECO:0000256" key="4">
    <source>
        <dbReference type="ARBA" id="ARBA00023239"/>
    </source>
</evidence>
<name>A0A6V2EWR7_9STRA</name>
<evidence type="ECO:0000313" key="8">
    <source>
        <dbReference type="EMBL" id="CAE4606051.1"/>
    </source>
</evidence>
<organism evidence="8">
    <name type="scientific">Ditylum brightwellii</name>
    <dbReference type="NCBI Taxonomy" id="49249"/>
    <lineage>
        <taxon>Eukaryota</taxon>
        <taxon>Sar</taxon>
        <taxon>Stramenopiles</taxon>
        <taxon>Ochrophyta</taxon>
        <taxon>Bacillariophyta</taxon>
        <taxon>Mediophyceae</taxon>
        <taxon>Lithodesmiophycidae</taxon>
        <taxon>Lithodesmiales</taxon>
        <taxon>Lithodesmiaceae</taxon>
        <taxon>Ditylum</taxon>
    </lineage>
</organism>
<evidence type="ECO:0000256" key="5">
    <source>
        <dbReference type="ARBA" id="ARBA00023268"/>
    </source>
</evidence>
<dbReference type="AlphaFoldDB" id="A0A6V2EWR7"/>
<proteinExistence type="predicted"/>
<keyword evidence="2" id="KW-0560">Oxidoreductase</keyword>
<dbReference type="EMBL" id="HBNS01017915">
    <property type="protein sequence ID" value="CAE4606055.1"/>
    <property type="molecule type" value="Transcribed_RNA"/>
</dbReference>
<evidence type="ECO:0000259" key="7">
    <source>
        <dbReference type="Pfam" id="PF02737"/>
    </source>
</evidence>
<evidence type="ECO:0008006" key="11">
    <source>
        <dbReference type="Google" id="ProtNLM"/>
    </source>
</evidence>
<dbReference type="Gene3D" id="1.10.1040.50">
    <property type="match status" value="1"/>
</dbReference>
<dbReference type="InterPro" id="IPR006108">
    <property type="entry name" value="3HC_DH_C"/>
</dbReference>
<dbReference type="EMBL" id="HBNS01017913">
    <property type="protein sequence ID" value="CAE4606051.1"/>
    <property type="molecule type" value="Transcribed_RNA"/>
</dbReference>
<dbReference type="GO" id="GO:0016853">
    <property type="term" value="F:isomerase activity"/>
    <property type="evidence" value="ECO:0007669"/>
    <property type="project" value="UniProtKB-KW"/>
</dbReference>
<keyword evidence="4" id="KW-0456">Lyase</keyword>
<dbReference type="PANTHER" id="PTHR23309">
    <property type="entry name" value="3-HYDROXYACYL-COA DEHYROGENASE"/>
    <property type="match status" value="1"/>
</dbReference>
<comment type="pathway">
    <text evidence="1">Lipid metabolism; fatty acid beta-oxidation.</text>
</comment>
<feature type="domain" description="3-hydroxyacyl-CoA dehydrogenase NAD binding" evidence="7">
    <location>
        <begin position="36"/>
        <end position="217"/>
    </location>
</feature>
<dbReference type="PANTHER" id="PTHR23309:SF49">
    <property type="entry name" value="PEROXISOMAL BIFUNCTIONAL ENZYME"/>
    <property type="match status" value="1"/>
</dbReference>
<keyword evidence="5" id="KW-0511">Multifunctional enzyme</keyword>